<sequence>MKRSFNQQMSLGFGIFLLLLGGGIGLIVGMQNLGLWWTTFVLGIVLILRSFIFEGESFDEREQMINYKGFKATFIITIILAFIFYSLYFWFGIQLPGEDAFIIYLGLIILAQGLSSFYYAKKI</sequence>
<evidence type="ECO:0000313" key="2">
    <source>
        <dbReference type="EMBL" id="TDM01349.1"/>
    </source>
</evidence>
<dbReference type="OrthoDB" id="2418235at2"/>
<keyword evidence="1" id="KW-0812">Transmembrane</keyword>
<dbReference type="InterPro" id="IPR019235">
    <property type="entry name" value="DUF2178_TM"/>
</dbReference>
<comment type="caution">
    <text evidence="2">The sequence shown here is derived from an EMBL/GenBank/DDBJ whole genome shotgun (WGS) entry which is preliminary data.</text>
</comment>
<organism evidence="2 3">
    <name type="scientific">Macrococcus hajekii</name>
    <dbReference type="NCBI Taxonomy" id="198482"/>
    <lineage>
        <taxon>Bacteria</taxon>
        <taxon>Bacillati</taxon>
        <taxon>Bacillota</taxon>
        <taxon>Bacilli</taxon>
        <taxon>Bacillales</taxon>
        <taxon>Staphylococcaceae</taxon>
        <taxon>Macrococcus</taxon>
    </lineage>
</organism>
<evidence type="ECO:0000256" key="1">
    <source>
        <dbReference type="SAM" id="Phobius"/>
    </source>
</evidence>
<feature type="transmembrane region" description="Helical" evidence="1">
    <location>
        <begin position="35"/>
        <end position="53"/>
    </location>
</feature>
<feature type="transmembrane region" description="Helical" evidence="1">
    <location>
        <begin position="101"/>
        <end position="120"/>
    </location>
</feature>
<dbReference type="Proteomes" id="UP000295328">
    <property type="component" value="Unassembled WGS sequence"/>
</dbReference>
<name>A0A4R6BIA5_9STAP</name>
<evidence type="ECO:0000313" key="3">
    <source>
        <dbReference type="Proteomes" id="UP000295328"/>
    </source>
</evidence>
<dbReference type="Pfam" id="PF09946">
    <property type="entry name" value="DUF2178"/>
    <property type="match status" value="1"/>
</dbReference>
<dbReference type="AlphaFoldDB" id="A0A4R6BIA5"/>
<reference evidence="2 3" key="1">
    <citation type="submission" date="2019-01" db="EMBL/GenBank/DDBJ databases">
        <title>Draft genome sequences of the type strains of six Macrococcus species.</title>
        <authorList>
            <person name="Mazhar S."/>
            <person name="Altermann E."/>
            <person name="Hill C."/>
            <person name="Mcauliffe O."/>
        </authorList>
    </citation>
    <scope>NUCLEOTIDE SEQUENCE [LARGE SCALE GENOMIC DNA]</scope>
    <source>
        <strain evidence="2 3">CCM4809</strain>
    </source>
</reference>
<protein>
    <submittedName>
        <fullName evidence="2">Uncharacterized protein</fullName>
    </submittedName>
</protein>
<keyword evidence="1" id="KW-0472">Membrane</keyword>
<accession>A0A4R6BIA5</accession>
<gene>
    <name evidence="2" type="ORF">ERX37_09560</name>
</gene>
<dbReference type="RefSeq" id="WP_133430452.1">
    <property type="nucleotide sequence ID" value="NZ_BMCC01000004.1"/>
</dbReference>
<feature type="transmembrane region" description="Helical" evidence="1">
    <location>
        <begin position="74"/>
        <end position="95"/>
    </location>
</feature>
<keyword evidence="3" id="KW-1185">Reference proteome</keyword>
<keyword evidence="1" id="KW-1133">Transmembrane helix</keyword>
<dbReference type="EMBL" id="SCWE01000004">
    <property type="protein sequence ID" value="TDM01349.1"/>
    <property type="molecule type" value="Genomic_DNA"/>
</dbReference>
<proteinExistence type="predicted"/>